<evidence type="ECO:0000313" key="1">
    <source>
        <dbReference type="EMBL" id="MER0125219.1"/>
    </source>
</evidence>
<comment type="caution">
    <text evidence="1">The sequence shown here is derived from an EMBL/GenBank/DDBJ whole genome shotgun (WGS) entry which is preliminary data.</text>
</comment>
<evidence type="ECO:0000313" key="2">
    <source>
        <dbReference type="Proteomes" id="UP001447374"/>
    </source>
</evidence>
<name>A0ABV1PK82_9ENTR</name>
<keyword evidence="2" id="KW-1185">Reference proteome</keyword>
<reference evidence="1 2" key="1">
    <citation type="submission" date="2024-06" db="EMBL/GenBank/DDBJ databases">
        <title>Fanconibacter daqui strain Q02 whole shotgun sequencing project.</title>
        <authorList>
            <person name="Rodrigues J.W.A."/>
            <person name="Viana L.C."/>
            <person name="Vieira E.C."/>
            <person name="Souza F.O.L."/>
            <person name="Alegria O.C."/>
            <person name="Patroca S."/>
            <person name="Cruz A.C.R."/>
            <person name="Nunes A.R.C."/>
        </authorList>
    </citation>
    <scope>NUCLEOTIDE SEQUENCE [LARGE SCALE GENOMIC DNA]</scope>
    <source>
        <strain evidence="1 2">Q02</strain>
    </source>
</reference>
<protein>
    <recommendedName>
        <fullName evidence="3">Transposase</fullName>
    </recommendedName>
</protein>
<organism evidence="1 2">
    <name type="scientific">Franconibacter daqui</name>
    <dbReference type="NCBI Taxonomy" id="2047724"/>
    <lineage>
        <taxon>Bacteria</taxon>
        <taxon>Pseudomonadati</taxon>
        <taxon>Pseudomonadota</taxon>
        <taxon>Gammaproteobacteria</taxon>
        <taxon>Enterobacterales</taxon>
        <taxon>Enterobacteriaceae</taxon>
        <taxon>Franconibacter</taxon>
    </lineage>
</organism>
<dbReference type="EMBL" id="JBEHGX010000002">
    <property type="protein sequence ID" value="MER0125219.1"/>
    <property type="molecule type" value="Genomic_DNA"/>
</dbReference>
<evidence type="ECO:0008006" key="3">
    <source>
        <dbReference type="Google" id="ProtNLM"/>
    </source>
</evidence>
<sequence>MTVRLRCKTLLNPGGRFMYNLAPWKRLHKKQVLPLLMLYKAAAIAVKFRTILK</sequence>
<proteinExistence type="predicted"/>
<gene>
    <name evidence="1" type="ORF">ABQG75_05645</name>
</gene>
<accession>A0ABV1PK82</accession>
<dbReference type="Proteomes" id="UP001447374">
    <property type="component" value="Unassembled WGS sequence"/>
</dbReference>
<dbReference type="RefSeq" id="WP_154663432.1">
    <property type="nucleotide sequence ID" value="NZ_BMKJ01000002.1"/>
</dbReference>